<reference evidence="2" key="1">
    <citation type="submission" date="2022-11" db="EMBL/GenBank/DDBJ databases">
        <title>Genome Resource of Sclerotinia nivalis Strain SnTB1, a Plant Pathogen Isolated from American Ginseng.</title>
        <authorList>
            <person name="Fan S."/>
        </authorList>
    </citation>
    <scope>NUCLEOTIDE SEQUENCE</scope>
    <source>
        <strain evidence="2">SnTB1</strain>
    </source>
</reference>
<dbReference type="OrthoDB" id="3554549at2759"/>
<evidence type="ECO:0000256" key="1">
    <source>
        <dbReference type="SAM" id="MobiDB-lite"/>
    </source>
</evidence>
<organism evidence="2 3">
    <name type="scientific">Sclerotinia nivalis</name>
    <dbReference type="NCBI Taxonomy" id="352851"/>
    <lineage>
        <taxon>Eukaryota</taxon>
        <taxon>Fungi</taxon>
        <taxon>Dikarya</taxon>
        <taxon>Ascomycota</taxon>
        <taxon>Pezizomycotina</taxon>
        <taxon>Leotiomycetes</taxon>
        <taxon>Helotiales</taxon>
        <taxon>Sclerotiniaceae</taxon>
        <taxon>Sclerotinia</taxon>
    </lineage>
</organism>
<feature type="compositionally biased region" description="Basic residues" evidence="1">
    <location>
        <begin position="254"/>
        <end position="283"/>
    </location>
</feature>
<proteinExistence type="predicted"/>
<feature type="compositionally biased region" description="Basic and acidic residues" evidence="1">
    <location>
        <begin position="237"/>
        <end position="253"/>
    </location>
</feature>
<sequence length="283" mass="31577">MTERDACRALNSVVIERLIEFDNSRNKRGKNRGKSPVPEIVTSDAVKAQKVLGRKEIVAVPQSTLSFMKRYSITMMPCGLIGLCTSGVINTTAAMFKDEPSSQSTLSVIIDEPSVGTKHSPKVVEPVMEPYSTSIDPQSRDKLPATPKLMSQKRQLTVKKSPGTKKVKTGDELTIKEAQARGKEKERDGNEEESEREEQRVIEIEDESSSEAMSEDESESGSDGESSGSDFSDDELTEAKLELLKQLSKELLRSRKKRRNKKDKKKDKKDKKKGRKCPKKVIS</sequence>
<accession>A0A9X0DPL8</accession>
<gene>
    <name evidence="2" type="ORF">OCU04_001325</name>
</gene>
<evidence type="ECO:0000313" key="2">
    <source>
        <dbReference type="EMBL" id="KAJ8070969.1"/>
    </source>
</evidence>
<evidence type="ECO:0000313" key="3">
    <source>
        <dbReference type="Proteomes" id="UP001152300"/>
    </source>
</evidence>
<dbReference type="Proteomes" id="UP001152300">
    <property type="component" value="Unassembled WGS sequence"/>
</dbReference>
<feature type="compositionally biased region" description="Acidic residues" evidence="1">
    <location>
        <begin position="204"/>
        <end position="222"/>
    </location>
</feature>
<name>A0A9X0DPL8_9HELO</name>
<feature type="compositionally biased region" description="Basic and acidic residues" evidence="1">
    <location>
        <begin position="168"/>
        <end position="188"/>
    </location>
</feature>
<dbReference type="AlphaFoldDB" id="A0A9X0DPL8"/>
<keyword evidence="3" id="KW-1185">Reference proteome</keyword>
<comment type="caution">
    <text evidence="2">The sequence shown here is derived from an EMBL/GenBank/DDBJ whole genome shotgun (WGS) entry which is preliminary data.</text>
</comment>
<dbReference type="EMBL" id="JAPEIS010000001">
    <property type="protein sequence ID" value="KAJ8070969.1"/>
    <property type="molecule type" value="Genomic_DNA"/>
</dbReference>
<feature type="region of interest" description="Disordered" evidence="1">
    <location>
        <begin position="129"/>
        <end position="283"/>
    </location>
</feature>
<protein>
    <submittedName>
        <fullName evidence="2">Uncharacterized protein</fullName>
    </submittedName>
</protein>